<gene>
    <name evidence="2" type="ORF">RZN69_14240</name>
</gene>
<organism evidence="2 3">
    <name type="scientific">Rubellicoccus peritrichatus</name>
    <dbReference type="NCBI Taxonomy" id="3080537"/>
    <lineage>
        <taxon>Bacteria</taxon>
        <taxon>Pseudomonadati</taxon>
        <taxon>Verrucomicrobiota</taxon>
        <taxon>Opitutia</taxon>
        <taxon>Puniceicoccales</taxon>
        <taxon>Cerasicoccaceae</taxon>
        <taxon>Rubellicoccus</taxon>
    </lineage>
</organism>
<proteinExistence type="predicted"/>
<evidence type="ECO:0000313" key="3">
    <source>
        <dbReference type="Proteomes" id="UP001304300"/>
    </source>
</evidence>
<dbReference type="Gene3D" id="2.70.98.70">
    <property type="match status" value="1"/>
</dbReference>
<name>A0AAQ3QUB0_9BACT</name>
<accession>A0AAQ3QUB0</accession>
<keyword evidence="1" id="KW-0732">Signal</keyword>
<dbReference type="RefSeq" id="WP_317831787.1">
    <property type="nucleotide sequence ID" value="NZ_CP136920.1"/>
</dbReference>
<evidence type="ECO:0000313" key="2">
    <source>
        <dbReference type="EMBL" id="WOO39780.1"/>
    </source>
</evidence>
<dbReference type="AlphaFoldDB" id="A0AAQ3QUB0"/>
<dbReference type="Gene3D" id="1.50.10.100">
    <property type="entry name" value="Chondroitin AC/alginate lyase"/>
    <property type="match status" value="1"/>
</dbReference>
<dbReference type="InterPro" id="IPR008929">
    <property type="entry name" value="Chondroitin_lyas"/>
</dbReference>
<protein>
    <submittedName>
        <fullName evidence="2">Uncharacterized protein</fullName>
    </submittedName>
</protein>
<evidence type="ECO:0000256" key="1">
    <source>
        <dbReference type="SAM" id="SignalP"/>
    </source>
</evidence>
<dbReference type="EMBL" id="CP136920">
    <property type="protein sequence ID" value="WOO39780.1"/>
    <property type="molecule type" value="Genomic_DNA"/>
</dbReference>
<dbReference type="KEGG" id="puo:RZN69_14240"/>
<sequence length="1075" mass="120158">MNRLIGITILSAFLAQGLAALPVPDQDAGLPYTRSGYATAVGQISDTIAVLPGSRYAYVEGHRVRLDPAQLRSGEAIAEKNDVWVPAAFAAVVLADSRKADVAPDYLSDRYVHALELSSVKIPSGIKSHKIDGNDFVSLTQLADKAGLKITRGDGGLMLLSKKPVDYAKWTQPERDAVTVLFDTPEKFANPDLATQYIPQLKRQGPWTDLVSSVTEDELALLEGPEPDWPVTPRSEYNFDGFNFAMLGSAVPEPGAYPRLLFSEEDLPAIRERVKNNKIAQKTLIEIEVLLERSWLNPETDDGRVFEKLVAGNVEGLTWDPWKGGRRIPLFPGTFEGMKRGIYSSHVAYNSQCLVSMALYALVKGDDALGRKAAQALVALYSMQEPVLDKYLEFSDSELGSNPADANGSTTQWRGMTGVIAHMDLPFALDFGGKWMTEKEKETMIRIIVKATYGRRNNGGDGPRRNWRDINHMTWHMTHFLSLAAIEGLEGFDAAAYESGAELVGDFVQWGVDADGTMYESNGKSGGGIIFQTLSMNVLARRGWNLWGHPHWRNLMKAEALNTAPNGALAVSSGTWSGGLIATPLSMMYHAFYPENRYAEFLLSSDFGESNTTFSLSGQDIKELDLDAYRKQLTEKPGRTRLPGPNTPAFTMTLIYDIDWQHTQRKDLVDAPLDFVDDEYGVLSSFSENDREATWMQMQVRSNHYLGAGHHHADAGMFHFSSDAVNWITESAFQKCYEGRFHNQVLIDGISQPDDIQARADWLGSYVSEDVALASADLTQSYSWVWKNQFIYYDTDEWGPRPDQFEWTLSKDPHAIAAFKGTQRYKMRPWWPTGIFANWTPVLQRPFNPVQYVYRTAGLVRGEHSYGLVIDDAKKDDEVRLYQWSAMPGPGVWAASGYKDLPKNMLVVAQNGKERFHAGARRFRPKQGDPLLLICLFGGQGVPAAFEDGPSNASKFALDPYSAKTDEKKAGFISPIRIETRADGPHWRSSDQVQFFYDQIIGGCHADEAHFRTLLIPFRHGEELPEFDWNEEKMTLAINWPNQKDVLTFTEGDHGQTYVEISRNGEKIFSGMSVK</sequence>
<reference evidence="2 3" key="1">
    <citation type="submission" date="2023-10" db="EMBL/GenBank/DDBJ databases">
        <title>Rubellicoccus peritrichatus gen. nov., sp. nov., isolated from an algae of coral reef tank.</title>
        <authorList>
            <person name="Luo J."/>
        </authorList>
    </citation>
    <scope>NUCLEOTIDE SEQUENCE [LARGE SCALE GENOMIC DNA]</scope>
    <source>
        <strain evidence="2 3">CR14</strain>
    </source>
</reference>
<feature type="signal peptide" evidence="1">
    <location>
        <begin position="1"/>
        <end position="19"/>
    </location>
</feature>
<dbReference type="Proteomes" id="UP001304300">
    <property type="component" value="Chromosome"/>
</dbReference>
<keyword evidence="3" id="KW-1185">Reference proteome</keyword>
<feature type="chain" id="PRO_5042916234" evidence="1">
    <location>
        <begin position="20"/>
        <end position="1075"/>
    </location>
</feature>